<dbReference type="Pfam" id="PF12854">
    <property type="entry name" value="PPR_1"/>
    <property type="match status" value="1"/>
</dbReference>
<dbReference type="InterPro" id="IPR002885">
    <property type="entry name" value="PPR_rpt"/>
</dbReference>
<protein>
    <recommendedName>
        <fullName evidence="6">Pentatricopeptide repeat-containing protein</fullName>
    </recommendedName>
</protein>
<gene>
    <name evidence="4" type="ORF">GIB67_000019</name>
</gene>
<reference evidence="4 5" key="1">
    <citation type="journal article" date="2020" name="IScience">
        <title>Genome Sequencing of the Endangered Kingdonia uniflora (Circaeasteraceae, Ranunculales) Reveals Potential Mechanisms of Evolutionary Specialization.</title>
        <authorList>
            <person name="Sun Y."/>
            <person name="Deng T."/>
            <person name="Zhang A."/>
            <person name="Moore M.J."/>
            <person name="Landis J.B."/>
            <person name="Lin N."/>
            <person name="Zhang H."/>
            <person name="Zhang X."/>
            <person name="Huang J."/>
            <person name="Zhang X."/>
            <person name="Sun H."/>
            <person name="Wang H."/>
        </authorList>
    </citation>
    <scope>NUCLEOTIDE SEQUENCE [LARGE SCALE GENOMIC DNA]</scope>
    <source>
        <strain evidence="4">TB1705</strain>
        <tissue evidence="4">Leaf</tissue>
    </source>
</reference>
<keyword evidence="5" id="KW-1185">Reference proteome</keyword>
<feature type="repeat" description="PPR" evidence="3">
    <location>
        <begin position="120"/>
        <end position="155"/>
    </location>
</feature>
<evidence type="ECO:0000256" key="2">
    <source>
        <dbReference type="ARBA" id="ARBA00022737"/>
    </source>
</evidence>
<evidence type="ECO:0000313" key="4">
    <source>
        <dbReference type="EMBL" id="KAF6156554.1"/>
    </source>
</evidence>
<dbReference type="InterPro" id="IPR011990">
    <property type="entry name" value="TPR-like_helical_dom_sf"/>
</dbReference>
<evidence type="ECO:0008006" key="6">
    <source>
        <dbReference type="Google" id="ProtNLM"/>
    </source>
</evidence>
<dbReference type="PROSITE" id="PS51375">
    <property type="entry name" value="PPR"/>
    <property type="match status" value="3"/>
</dbReference>
<dbReference type="PANTHER" id="PTHR47939">
    <property type="entry name" value="MEMBRANE-ASSOCIATED SALT-INDUCIBLE PROTEIN-LIKE"/>
    <property type="match status" value="1"/>
</dbReference>
<dbReference type="PANTHER" id="PTHR47939:SF8">
    <property type="entry name" value="PENTACOTRIPEPTIDE-REPEAT REGION OF PRORP DOMAIN-CONTAINING PROTEIN"/>
    <property type="match status" value="1"/>
</dbReference>
<dbReference type="Proteomes" id="UP000541444">
    <property type="component" value="Unassembled WGS sequence"/>
</dbReference>
<dbReference type="EMBL" id="JACGCM010001326">
    <property type="protein sequence ID" value="KAF6156554.1"/>
    <property type="molecule type" value="Genomic_DNA"/>
</dbReference>
<organism evidence="4 5">
    <name type="scientific">Kingdonia uniflora</name>
    <dbReference type="NCBI Taxonomy" id="39325"/>
    <lineage>
        <taxon>Eukaryota</taxon>
        <taxon>Viridiplantae</taxon>
        <taxon>Streptophyta</taxon>
        <taxon>Embryophyta</taxon>
        <taxon>Tracheophyta</taxon>
        <taxon>Spermatophyta</taxon>
        <taxon>Magnoliopsida</taxon>
        <taxon>Ranunculales</taxon>
        <taxon>Circaeasteraceae</taxon>
        <taxon>Kingdonia</taxon>
    </lineage>
</organism>
<dbReference type="Gene3D" id="1.25.40.10">
    <property type="entry name" value="Tetratricopeptide repeat domain"/>
    <property type="match status" value="2"/>
</dbReference>
<accession>A0A7J7MNZ4</accession>
<dbReference type="OrthoDB" id="185373at2759"/>
<dbReference type="Pfam" id="PF13041">
    <property type="entry name" value="PPR_2"/>
    <property type="match status" value="1"/>
</dbReference>
<keyword evidence="2" id="KW-0677">Repeat</keyword>
<dbReference type="SUPFAM" id="SSF48452">
    <property type="entry name" value="TPR-like"/>
    <property type="match status" value="1"/>
</dbReference>
<dbReference type="Pfam" id="PF01535">
    <property type="entry name" value="PPR"/>
    <property type="match status" value="4"/>
</dbReference>
<evidence type="ECO:0000256" key="1">
    <source>
        <dbReference type="ARBA" id="ARBA00007626"/>
    </source>
</evidence>
<comment type="caution">
    <text evidence="4">The sequence shown here is derived from an EMBL/GenBank/DDBJ whole genome shotgun (WGS) entry which is preliminary data.</text>
</comment>
<sequence>MVFLSRILYRNISTQTRKLPSIQPLFDEQDLPTFIEKFKTSSETKYFRGRQSIYNYMVRRLAWAKKFSDIEDILEEHKKYKDIANEGFALRIISLYGKAGMFDHAYKTFEQLPELNCDRTVKSFNGLLKACLECKKYDEAVEIFGEYPKKLSITPDSMSYSNVMRAYCEMGQFDSAVSMLDEMEKNGVKPDLIPFNMLLNVFYGDGDRFSDGEEIWVRMEKSGLGFDIRSYNARLRGLVCVGRLPEAARIVEELEESSTLTPDEYSYNALIEGYCIDGNLDEAKKIYDDTLSRKLVDGHTFNVLVPCACQKGELDMALAICNDGLERNFYFKADYVQVVVDGLVKESRVEEAEDLVELAKSKNYAFSSLEVPSGLE</sequence>
<feature type="repeat" description="PPR" evidence="3">
    <location>
        <begin position="263"/>
        <end position="297"/>
    </location>
</feature>
<evidence type="ECO:0000256" key="3">
    <source>
        <dbReference type="PROSITE-ProRule" id="PRU00708"/>
    </source>
</evidence>
<dbReference type="NCBIfam" id="TIGR00756">
    <property type="entry name" value="PPR"/>
    <property type="match status" value="3"/>
</dbReference>
<dbReference type="AlphaFoldDB" id="A0A7J7MNZ4"/>
<dbReference type="InterPro" id="IPR050667">
    <property type="entry name" value="PPR-containing_protein"/>
</dbReference>
<name>A0A7J7MNZ4_9MAGN</name>
<feature type="repeat" description="PPR" evidence="3">
    <location>
        <begin position="156"/>
        <end position="190"/>
    </location>
</feature>
<comment type="similarity">
    <text evidence="1">Belongs to the PPR family. P subfamily.</text>
</comment>
<proteinExistence type="inferred from homology"/>
<evidence type="ECO:0000313" key="5">
    <source>
        <dbReference type="Proteomes" id="UP000541444"/>
    </source>
</evidence>